<evidence type="ECO:0000256" key="4">
    <source>
        <dbReference type="ARBA" id="ARBA00022475"/>
    </source>
</evidence>
<dbReference type="GO" id="GO:1904680">
    <property type="term" value="F:peptide transmembrane transporter activity"/>
    <property type="evidence" value="ECO:0007669"/>
    <property type="project" value="InterPro"/>
</dbReference>
<evidence type="ECO:0000256" key="7">
    <source>
        <dbReference type="ARBA" id="ARBA00023136"/>
    </source>
</evidence>
<dbReference type="Pfam" id="PF00854">
    <property type="entry name" value="PTR2"/>
    <property type="match status" value="2"/>
</dbReference>
<reference evidence="11 13" key="1">
    <citation type="journal article" date="2014" name="J. Infect. Dis.">
        <title>Molecular characterization of a novel botulinum neurotoxin type H gene.</title>
        <authorList>
            <person name="Dover N."/>
            <person name="Barash J.R."/>
            <person name="Hill K.K."/>
            <person name="Xie G."/>
            <person name="Arnon S.S."/>
        </authorList>
    </citation>
    <scope>NUCLEOTIDE SEQUENCE [LARGE SCALE GENOMIC DNA]</scope>
    <source>
        <strain evidence="11 13">IBCA10-7060</strain>
    </source>
</reference>
<proteinExistence type="inferred from homology"/>
<evidence type="ECO:0000256" key="6">
    <source>
        <dbReference type="ARBA" id="ARBA00022989"/>
    </source>
</evidence>
<evidence type="ECO:0000259" key="9">
    <source>
        <dbReference type="PROSITE" id="PS50850"/>
    </source>
</evidence>
<dbReference type="SUPFAM" id="SSF103473">
    <property type="entry name" value="MFS general substrate transporter"/>
    <property type="match status" value="1"/>
</dbReference>
<reference evidence="10 12" key="2">
    <citation type="submission" date="2019-02" db="EMBL/GenBank/DDBJ databases">
        <title>Genome sequencing of Clostridium botulinum clinical isolates.</title>
        <authorList>
            <person name="Brunt J."/>
            <person name="Van Vliet A.H.M."/>
            <person name="Stringer S.C."/>
            <person name="Grant K.A."/>
            <person name="Carter A.C."/>
            <person name="Peck M.W."/>
        </authorList>
    </citation>
    <scope>NUCLEOTIDE SEQUENCE [LARGE SCALE GENOMIC DNA]</scope>
    <source>
        <strain evidence="10 12">H142660711</strain>
    </source>
</reference>
<feature type="transmembrane region" description="Helical" evidence="8">
    <location>
        <begin position="12"/>
        <end position="38"/>
    </location>
</feature>
<evidence type="ECO:0000256" key="8">
    <source>
        <dbReference type="SAM" id="Phobius"/>
    </source>
</evidence>
<gene>
    <name evidence="10" type="ORF">EXM69_09400</name>
    <name evidence="11" type="ORF">JQS73_08525</name>
</gene>
<evidence type="ECO:0000256" key="3">
    <source>
        <dbReference type="ARBA" id="ARBA00022448"/>
    </source>
</evidence>
<dbReference type="Proteomes" id="UP000473887">
    <property type="component" value="Unassembled WGS sequence"/>
</dbReference>
<name>A0A0A2HFZ3_CLOBO</name>
<evidence type="ECO:0000256" key="5">
    <source>
        <dbReference type="ARBA" id="ARBA00022692"/>
    </source>
</evidence>
<feature type="transmembrane region" description="Helical" evidence="8">
    <location>
        <begin position="111"/>
        <end position="130"/>
    </location>
</feature>
<dbReference type="CDD" id="cd17346">
    <property type="entry name" value="MFS_DtpA_like"/>
    <property type="match status" value="1"/>
</dbReference>
<feature type="transmembrane region" description="Helical" evidence="8">
    <location>
        <begin position="151"/>
        <end position="171"/>
    </location>
</feature>
<feature type="transmembrane region" description="Helical" evidence="8">
    <location>
        <begin position="395"/>
        <end position="416"/>
    </location>
</feature>
<feature type="transmembrane region" description="Helical" evidence="8">
    <location>
        <begin position="191"/>
        <end position="210"/>
    </location>
</feature>
<keyword evidence="3" id="KW-0813">Transport</keyword>
<dbReference type="RefSeq" id="WP_003360768.1">
    <property type="nucleotide sequence ID" value="NZ_CP013707.1"/>
</dbReference>
<evidence type="ECO:0000313" key="11">
    <source>
        <dbReference type="EMBL" id="QRI55126.1"/>
    </source>
</evidence>
<dbReference type="InterPro" id="IPR050171">
    <property type="entry name" value="MFS_Transporters"/>
</dbReference>
<dbReference type="InterPro" id="IPR005279">
    <property type="entry name" value="Dipep/tripep_permease"/>
</dbReference>
<feature type="transmembrane region" description="Helical" evidence="8">
    <location>
        <begin position="326"/>
        <end position="347"/>
    </location>
</feature>
<accession>A0A0A2HFZ3</accession>
<dbReference type="EMBL" id="SGKC01000015">
    <property type="protein sequence ID" value="NEZ92152.1"/>
    <property type="molecule type" value="Genomic_DNA"/>
</dbReference>
<comment type="similarity">
    <text evidence="2">Belongs to the major facilitator superfamily. Proton-dependent oligopeptide transporter (POT/PTR) (TC 2.A.17) family.</text>
</comment>
<feature type="transmembrane region" description="Helical" evidence="8">
    <location>
        <begin position="86"/>
        <end position="105"/>
    </location>
</feature>
<dbReference type="AlphaFoldDB" id="A0A0A2HFZ3"/>
<dbReference type="InterPro" id="IPR020846">
    <property type="entry name" value="MFS_dom"/>
</dbReference>
<evidence type="ECO:0000256" key="2">
    <source>
        <dbReference type="ARBA" id="ARBA00005982"/>
    </source>
</evidence>
<evidence type="ECO:0000313" key="12">
    <source>
        <dbReference type="Proteomes" id="UP000473887"/>
    </source>
</evidence>
<dbReference type="FunFam" id="1.20.1250.20:FF:000138">
    <property type="entry name" value="Amino acid/peptide transporter"/>
    <property type="match status" value="1"/>
</dbReference>
<evidence type="ECO:0000313" key="13">
    <source>
        <dbReference type="Proteomes" id="UP000663464"/>
    </source>
</evidence>
<feature type="transmembrane region" description="Helical" evidence="8">
    <location>
        <begin position="422"/>
        <end position="443"/>
    </location>
</feature>
<evidence type="ECO:0000313" key="10">
    <source>
        <dbReference type="EMBL" id="NEZ92152.1"/>
    </source>
</evidence>
<dbReference type="EMBL" id="CP069280">
    <property type="protein sequence ID" value="QRI55126.1"/>
    <property type="molecule type" value="Genomic_DNA"/>
</dbReference>
<reference evidence="11" key="3">
    <citation type="submission" date="2021-02" db="EMBL/GenBank/DDBJ databases">
        <authorList>
            <person name="Dover N."/>
            <person name="Barash J.R."/>
            <person name="Bell J.M."/>
            <person name="Sylvester M.D."/>
            <person name="Arnon S."/>
        </authorList>
    </citation>
    <scope>NUCLEOTIDE SEQUENCE</scope>
    <source>
        <strain evidence="11">IBCA10-7060</strain>
    </source>
</reference>
<evidence type="ECO:0000256" key="1">
    <source>
        <dbReference type="ARBA" id="ARBA00004651"/>
    </source>
</evidence>
<dbReference type="Proteomes" id="UP000663464">
    <property type="component" value="Chromosome"/>
</dbReference>
<keyword evidence="6 8" id="KW-1133">Transmembrane helix</keyword>
<keyword evidence="7 8" id="KW-0472">Membrane</keyword>
<protein>
    <submittedName>
        <fullName evidence="10 11">MFS transporter</fullName>
    </submittedName>
</protein>
<feature type="domain" description="Major facilitator superfamily (MFS) profile" evidence="9">
    <location>
        <begin position="1"/>
        <end position="214"/>
    </location>
</feature>
<dbReference type="PANTHER" id="PTHR23517:SF15">
    <property type="entry name" value="PROTON-DEPENDENT OLIGOPEPTIDE FAMILY TRANSPORT PROTEIN"/>
    <property type="match status" value="1"/>
</dbReference>
<dbReference type="PANTHER" id="PTHR23517">
    <property type="entry name" value="RESISTANCE PROTEIN MDTM, PUTATIVE-RELATED-RELATED"/>
    <property type="match status" value="1"/>
</dbReference>
<dbReference type="InterPro" id="IPR000109">
    <property type="entry name" value="POT_fam"/>
</dbReference>
<feature type="transmembrane region" description="Helical" evidence="8">
    <location>
        <begin position="58"/>
        <end position="77"/>
    </location>
</feature>
<feature type="transmembrane region" description="Helical" evidence="8">
    <location>
        <begin position="244"/>
        <end position="263"/>
    </location>
</feature>
<organism evidence="10 12">
    <name type="scientific">Clostridium botulinum</name>
    <dbReference type="NCBI Taxonomy" id="1491"/>
    <lineage>
        <taxon>Bacteria</taxon>
        <taxon>Bacillati</taxon>
        <taxon>Bacillota</taxon>
        <taxon>Clostridia</taxon>
        <taxon>Eubacteriales</taxon>
        <taxon>Clostridiaceae</taxon>
        <taxon>Clostridium</taxon>
    </lineage>
</organism>
<feature type="transmembrane region" description="Helical" evidence="8">
    <location>
        <begin position="283"/>
        <end position="305"/>
    </location>
</feature>
<dbReference type="PROSITE" id="PS50850">
    <property type="entry name" value="MFS"/>
    <property type="match status" value="1"/>
</dbReference>
<dbReference type="Gene3D" id="1.20.1250.20">
    <property type="entry name" value="MFS general substrate transporter like domains"/>
    <property type="match status" value="2"/>
</dbReference>
<keyword evidence="4" id="KW-1003">Cell membrane</keyword>
<dbReference type="InterPro" id="IPR036259">
    <property type="entry name" value="MFS_trans_sf"/>
</dbReference>
<keyword evidence="5 8" id="KW-0812">Transmembrane</keyword>
<dbReference type="NCBIfam" id="TIGR00924">
    <property type="entry name" value="yjdL_sub1_fam"/>
    <property type="match status" value="2"/>
</dbReference>
<dbReference type="GO" id="GO:0005886">
    <property type="term" value="C:plasma membrane"/>
    <property type="evidence" value="ECO:0007669"/>
    <property type="project" value="UniProtKB-SubCell"/>
</dbReference>
<feature type="transmembrane region" description="Helical" evidence="8">
    <location>
        <begin position="359"/>
        <end position="383"/>
    </location>
</feature>
<dbReference type="GO" id="GO:0015833">
    <property type="term" value="P:peptide transport"/>
    <property type="evidence" value="ECO:0007669"/>
    <property type="project" value="InterPro"/>
</dbReference>
<comment type="subcellular location">
    <subcellularLocation>
        <location evidence="1">Cell membrane</location>
        <topology evidence="1">Multi-pass membrane protein</topology>
    </subcellularLocation>
</comment>
<sequence>MSSNVKEKTHPKGFWLICFTILWERFSYYGLTSLVILYFTASVAQGGVGLSTAKATMLFAWFAGLVYLAPVIGGILGDRYLGQQKCIIIGSFLAVIGDLFLFFSTGSIGSVYFALFILIASNGFFKANCANLVGDLYPKDASSTKDAAYNLFYSAVNVGAFFAPIITGLIADNWFAVKKGSEIVSYGYKQVFLVCAIGMLIGAVAFTMLAPKYLGNVGKYPATKNTEGKKVENRPLTTQEKRRCTAMFIITIFVIVFWTGYFQSQNSFLIYSRDHVNRTIGGFEIPVAWLTSLNAILCVFLAPLIGSFWIKLSKTKKGDLTIPTKMGLGILLMGIGFFIMVLSVLSTGGTGDGAAKASLGWICLTYVFNTVGEICLSPIGLAMFNKLSPDKYKNFFMGIWYTSTFFSSLISGKLAAFTENMGFLSVFRLIAISMFIMAAILFLMRNKLHHMMTDEDLELKDSANLNA</sequence>